<proteinExistence type="predicted"/>
<protein>
    <submittedName>
        <fullName evidence="2">Uncharacterized protein</fullName>
    </submittedName>
</protein>
<accession>A0AC34FRH3</accession>
<organism evidence="1 2">
    <name type="scientific">Panagrolaimus sp. ES5</name>
    <dbReference type="NCBI Taxonomy" id="591445"/>
    <lineage>
        <taxon>Eukaryota</taxon>
        <taxon>Metazoa</taxon>
        <taxon>Ecdysozoa</taxon>
        <taxon>Nematoda</taxon>
        <taxon>Chromadorea</taxon>
        <taxon>Rhabditida</taxon>
        <taxon>Tylenchina</taxon>
        <taxon>Panagrolaimomorpha</taxon>
        <taxon>Panagrolaimoidea</taxon>
        <taxon>Panagrolaimidae</taxon>
        <taxon>Panagrolaimus</taxon>
    </lineage>
</organism>
<name>A0AC34FRH3_9BILA</name>
<evidence type="ECO:0000313" key="1">
    <source>
        <dbReference type="Proteomes" id="UP000887579"/>
    </source>
</evidence>
<reference evidence="2" key="1">
    <citation type="submission" date="2022-11" db="UniProtKB">
        <authorList>
            <consortium name="WormBaseParasite"/>
        </authorList>
    </citation>
    <scope>IDENTIFICATION</scope>
</reference>
<dbReference type="WBParaSite" id="ES5_v2.g19937.t1">
    <property type="protein sequence ID" value="ES5_v2.g19937.t1"/>
    <property type="gene ID" value="ES5_v2.g19937"/>
</dbReference>
<sequence>MMGKPKSRNVIKKSREVETTISMDSSLSSNSIPLQRSPSPFSFCFIVCAFVSVALVTAVLTYAVTTTLSKPTETPVQQAELTKIHKFMQNMQNWFVTHNYYKIAPDKNDDDKAMPKCGYQACDFKQHHPTGGWPKLPEFKWEEMNKSPYPIPKHYQPCKSYDEYFNSTTLYAN</sequence>
<dbReference type="Proteomes" id="UP000887579">
    <property type="component" value="Unplaced"/>
</dbReference>
<evidence type="ECO:0000313" key="2">
    <source>
        <dbReference type="WBParaSite" id="ES5_v2.g19937.t1"/>
    </source>
</evidence>